<feature type="compositionally biased region" description="Basic residues" evidence="1">
    <location>
        <begin position="30"/>
        <end position="40"/>
    </location>
</feature>
<dbReference type="AlphaFoldDB" id="A0A6J4PKD1"/>
<feature type="non-terminal residue" evidence="2">
    <location>
        <position position="1"/>
    </location>
</feature>
<feature type="non-terminal residue" evidence="2">
    <location>
        <position position="157"/>
    </location>
</feature>
<evidence type="ECO:0000313" key="2">
    <source>
        <dbReference type="EMBL" id="CAA9418345.1"/>
    </source>
</evidence>
<feature type="compositionally biased region" description="Gly residues" evidence="1">
    <location>
        <begin position="63"/>
        <end position="73"/>
    </location>
</feature>
<evidence type="ECO:0000256" key="1">
    <source>
        <dbReference type="SAM" id="MobiDB-lite"/>
    </source>
</evidence>
<dbReference type="EMBL" id="CADCUW010000295">
    <property type="protein sequence ID" value="CAA9418345.1"/>
    <property type="molecule type" value="Genomic_DNA"/>
</dbReference>
<proteinExistence type="predicted"/>
<organism evidence="2">
    <name type="scientific">uncultured Rubrobacteraceae bacterium</name>
    <dbReference type="NCBI Taxonomy" id="349277"/>
    <lineage>
        <taxon>Bacteria</taxon>
        <taxon>Bacillati</taxon>
        <taxon>Actinomycetota</taxon>
        <taxon>Rubrobacteria</taxon>
        <taxon>Rubrobacterales</taxon>
        <taxon>Rubrobacteraceae</taxon>
        <taxon>environmental samples</taxon>
    </lineage>
</organism>
<accession>A0A6J4PKD1</accession>
<feature type="region of interest" description="Disordered" evidence="1">
    <location>
        <begin position="1"/>
        <end position="157"/>
    </location>
</feature>
<sequence>GQDQGRVQAARGEDPGGPAGRPPDYPPVRGRSRARPRRSRPRDQGAHGGHNGRLLAARRLQPGPGGQPRAGGGGRRDLPRALGRGIGAKRGAARRARGGGQEEVRHRPPRVARPPGRPARAGRQPGARRQAVPGLQPPRRGGASGAGAVAQELPVPV</sequence>
<protein>
    <submittedName>
        <fullName evidence="2">Uncharacterized protein</fullName>
    </submittedName>
</protein>
<feature type="compositionally biased region" description="Low complexity" evidence="1">
    <location>
        <begin position="118"/>
        <end position="132"/>
    </location>
</feature>
<gene>
    <name evidence="2" type="ORF">AVDCRST_MAG01-01-2077</name>
</gene>
<reference evidence="2" key="1">
    <citation type="submission" date="2020-02" db="EMBL/GenBank/DDBJ databases">
        <authorList>
            <person name="Meier V. D."/>
        </authorList>
    </citation>
    <scope>NUCLEOTIDE SEQUENCE</scope>
    <source>
        <strain evidence="2">AVDCRST_MAG01</strain>
    </source>
</reference>
<name>A0A6J4PKD1_9ACTN</name>